<dbReference type="AlphaFoldDB" id="A0A845KNZ6"/>
<proteinExistence type="predicted"/>
<sequence>MRNKEEKGSLKLKKELFAIKAIQRATFDYRELADIQVYEVEDYVICEFKNCVYDYETTKKEFENYVIGLCNQKGYGNDRL</sequence>
<dbReference type="RefSeq" id="WP_161159173.1">
    <property type="nucleotide sequence ID" value="NZ_WWSB01000008.1"/>
</dbReference>
<gene>
    <name evidence="1" type="ORF">GT565_08045</name>
</gene>
<dbReference type="InterPro" id="IPR049918">
    <property type="entry name" value="HxsD-rel"/>
</dbReference>
<evidence type="ECO:0000313" key="1">
    <source>
        <dbReference type="EMBL" id="MZK18060.1"/>
    </source>
</evidence>
<name>A0A845KNZ6_9FIRM</name>
<comment type="caution">
    <text evidence="1">The sequence shown here is derived from an EMBL/GenBank/DDBJ whole genome shotgun (WGS) entry which is preliminary data.</text>
</comment>
<dbReference type="Proteomes" id="UP000446719">
    <property type="component" value="Unassembled WGS sequence"/>
</dbReference>
<protein>
    <submittedName>
        <fullName evidence="1">Uncharacterized protein</fullName>
    </submittedName>
</protein>
<reference evidence="1 2" key="1">
    <citation type="journal article" date="2019" name="Nat. Med.">
        <title>A library of human gut bacterial isolates paired with longitudinal multiomics data enables mechanistic microbiome research.</title>
        <authorList>
            <person name="Poyet M."/>
            <person name="Groussin M."/>
            <person name="Gibbons S.M."/>
            <person name="Avila-Pacheco J."/>
            <person name="Jiang X."/>
            <person name="Kearney S.M."/>
            <person name="Perrotta A.R."/>
            <person name="Berdy B."/>
            <person name="Zhao S."/>
            <person name="Lieberman T.D."/>
            <person name="Swanson P.K."/>
            <person name="Smith M."/>
            <person name="Roesemann S."/>
            <person name="Alexander J.E."/>
            <person name="Rich S.A."/>
            <person name="Livny J."/>
            <person name="Vlamakis H."/>
            <person name="Clish C."/>
            <person name="Bullock K."/>
            <person name="Deik A."/>
            <person name="Scott J."/>
            <person name="Pierce K.A."/>
            <person name="Xavier R.J."/>
            <person name="Alm E.J."/>
        </authorList>
    </citation>
    <scope>NUCLEOTIDE SEQUENCE [LARGE SCALE GENOMIC DNA]</scope>
    <source>
        <strain evidence="1 2">BIOML-A7</strain>
    </source>
</reference>
<accession>A0A845KNZ6</accession>
<dbReference type="EMBL" id="WWSB01000008">
    <property type="protein sequence ID" value="MZK18060.1"/>
    <property type="molecule type" value="Genomic_DNA"/>
</dbReference>
<organism evidence="1 2">
    <name type="scientific">Dorea longicatena</name>
    <dbReference type="NCBI Taxonomy" id="88431"/>
    <lineage>
        <taxon>Bacteria</taxon>
        <taxon>Bacillati</taxon>
        <taxon>Bacillota</taxon>
        <taxon>Clostridia</taxon>
        <taxon>Lachnospirales</taxon>
        <taxon>Lachnospiraceae</taxon>
        <taxon>Dorea</taxon>
    </lineage>
</organism>
<evidence type="ECO:0000313" key="2">
    <source>
        <dbReference type="Proteomes" id="UP000446719"/>
    </source>
</evidence>
<dbReference type="NCBIfam" id="NF038315">
    <property type="entry name" value="HxsD_rel"/>
    <property type="match status" value="1"/>
</dbReference>